<name>A0ABV8WW13_9BACI</name>
<accession>A0ABV8WW13</accession>
<sequence>MDVEFRTCQSEMDVEAYTKFMLQYHHELNLPYSFAVNLSFVSSPLLFGKAMVVRSDEPYEIVGAAGFVYGTGANDYEDQHICQIEVAFLRKQYRNSFLFLYGLNALLEEMKIGNPGVKQIQFWTSAGDKDLERLFSKFSALPGSTKSVVNNLVLYTVLYHELEAYCQKFSRIVKRQDAQIM</sequence>
<reference evidence="2" key="1">
    <citation type="journal article" date="2019" name="Int. J. Syst. Evol. Microbiol.">
        <title>The Global Catalogue of Microorganisms (GCM) 10K type strain sequencing project: providing services to taxonomists for standard genome sequencing and annotation.</title>
        <authorList>
            <consortium name="The Broad Institute Genomics Platform"/>
            <consortium name="The Broad Institute Genome Sequencing Center for Infectious Disease"/>
            <person name="Wu L."/>
            <person name="Ma J."/>
        </authorList>
    </citation>
    <scope>NUCLEOTIDE SEQUENCE [LARGE SCALE GENOMIC DNA]</scope>
    <source>
        <strain evidence="2">CCUG 37865</strain>
    </source>
</reference>
<protein>
    <submittedName>
        <fullName evidence="1">Uncharacterized protein</fullName>
    </submittedName>
</protein>
<evidence type="ECO:0000313" key="1">
    <source>
        <dbReference type="EMBL" id="MFC4402536.1"/>
    </source>
</evidence>
<organism evidence="1 2">
    <name type="scientific">Gracilibacillus xinjiangensis</name>
    <dbReference type="NCBI Taxonomy" id="1193282"/>
    <lineage>
        <taxon>Bacteria</taxon>
        <taxon>Bacillati</taxon>
        <taxon>Bacillota</taxon>
        <taxon>Bacilli</taxon>
        <taxon>Bacillales</taxon>
        <taxon>Bacillaceae</taxon>
        <taxon>Gracilibacillus</taxon>
    </lineage>
</organism>
<proteinExistence type="predicted"/>
<dbReference type="Proteomes" id="UP001595882">
    <property type="component" value="Unassembled WGS sequence"/>
</dbReference>
<gene>
    <name evidence="1" type="ORF">ACFOY7_05570</name>
</gene>
<keyword evidence="2" id="KW-1185">Reference proteome</keyword>
<dbReference type="RefSeq" id="WP_390250221.1">
    <property type="nucleotide sequence ID" value="NZ_JBHSDT010000004.1"/>
</dbReference>
<dbReference type="EMBL" id="JBHSDT010000004">
    <property type="protein sequence ID" value="MFC4402536.1"/>
    <property type="molecule type" value="Genomic_DNA"/>
</dbReference>
<comment type="caution">
    <text evidence="1">The sequence shown here is derived from an EMBL/GenBank/DDBJ whole genome shotgun (WGS) entry which is preliminary data.</text>
</comment>
<evidence type="ECO:0000313" key="2">
    <source>
        <dbReference type="Proteomes" id="UP001595882"/>
    </source>
</evidence>